<dbReference type="GO" id="GO:1990904">
    <property type="term" value="C:ribonucleoprotein complex"/>
    <property type="evidence" value="ECO:0007669"/>
    <property type="project" value="UniProtKB-KW"/>
</dbReference>
<name>A0A1F5G3J3_9BACT</name>
<dbReference type="GO" id="GO:0003735">
    <property type="term" value="F:structural constituent of ribosome"/>
    <property type="evidence" value="ECO:0007669"/>
    <property type="project" value="InterPro"/>
</dbReference>
<keyword evidence="4" id="KW-0694">RNA-binding</keyword>
<accession>A0A1F5G3J3</accession>
<comment type="caution">
    <text evidence="6">The sequence shown here is derived from an EMBL/GenBank/DDBJ whole genome shotgun (WGS) entry which is preliminary data.</text>
</comment>
<evidence type="ECO:0000256" key="4">
    <source>
        <dbReference type="HAMAP-Rule" id="MF_01369"/>
    </source>
</evidence>
<comment type="subunit">
    <text evidence="4">Part of the 50S ribosomal subunit. Contacts protein L29, and trigger factor when it is bound to the ribosome.</text>
</comment>
<dbReference type="PANTHER" id="PTHR11620">
    <property type="entry name" value="60S RIBOSOMAL PROTEIN L23A"/>
    <property type="match status" value="1"/>
</dbReference>
<keyword evidence="3 4" id="KW-0687">Ribonucleoprotein</keyword>
<proteinExistence type="inferred from homology"/>
<evidence type="ECO:0000313" key="7">
    <source>
        <dbReference type="Proteomes" id="UP000179102"/>
    </source>
</evidence>
<dbReference type="GO" id="GO:0005840">
    <property type="term" value="C:ribosome"/>
    <property type="evidence" value="ECO:0007669"/>
    <property type="project" value="UniProtKB-KW"/>
</dbReference>
<gene>
    <name evidence="4" type="primary">rplW</name>
    <name evidence="6" type="ORF">A2870_00910</name>
</gene>
<dbReference type="InterPro" id="IPR012678">
    <property type="entry name" value="Ribosomal_uL23/eL15/eS24_sf"/>
</dbReference>
<dbReference type="GO" id="GO:0019843">
    <property type="term" value="F:rRNA binding"/>
    <property type="evidence" value="ECO:0007669"/>
    <property type="project" value="UniProtKB-UniRule"/>
</dbReference>
<dbReference type="AlphaFoldDB" id="A0A1F5G3J3"/>
<organism evidence="6 7">
    <name type="scientific">Candidatus Curtissbacteria bacterium RIFCSPHIGHO2_01_FULL_41_11</name>
    <dbReference type="NCBI Taxonomy" id="1797711"/>
    <lineage>
        <taxon>Bacteria</taxon>
        <taxon>Candidatus Curtissiibacteriota</taxon>
    </lineage>
</organism>
<dbReference type="STRING" id="1797711.A2870_00910"/>
<keyword evidence="2 4" id="KW-0689">Ribosomal protein</keyword>
<dbReference type="GO" id="GO:0006412">
    <property type="term" value="P:translation"/>
    <property type="evidence" value="ECO:0007669"/>
    <property type="project" value="UniProtKB-UniRule"/>
</dbReference>
<comment type="similarity">
    <text evidence="1 4">Belongs to the universal ribosomal protein uL23 family.</text>
</comment>
<protein>
    <recommendedName>
        <fullName evidence="4">Large ribosomal subunit protein uL23</fullName>
    </recommendedName>
</protein>
<evidence type="ECO:0000256" key="1">
    <source>
        <dbReference type="ARBA" id="ARBA00006700"/>
    </source>
</evidence>
<sequence length="128" mass="14289">MDIIKKTILSEKAYRLMERGLYTFLVDERATKKQIAKAVKNQFSVDIKKVNVLSRATKTKRIAKTRKETEVGGGKKAIVYLKPGQKIAVLSPKAAEGPKRSREAAKEPKTKNSMKDKDVQVISEGKEG</sequence>
<dbReference type="EMBL" id="MFAZ01000043">
    <property type="protein sequence ID" value="OGD86417.1"/>
    <property type="molecule type" value="Genomic_DNA"/>
</dbReference>
<dbReference type="HAMAP" id="MF_01369_B">
    <property type="entry name" value="Ribosomal_uL23_B"/>
    <property type="match status" value="1"/>
</dbReference>
<dbReference type="Pfam" id="PF00276">
    <property type="entry name" value="Ribosomal_L23"/>
    <property type="match status" value="1"/>
</dbReference>
<comment type="function">
    <text evidence="4">One of the early assembly proteins it binds 23S rRNA. One of the proteins that surrounds the polypeptide exit tunnel on the outside of the ribosome. Forms the main docking site for trigger factor binding to the ribosome.</text>
</comment>
<reference evidence="6 7" key="1">
    <citation type="journal article" date="2016" name="Nat. Commun.">
        <title>Thousands of microbial genomes shed light on interconnected biogeochemical processes in an aquifer system.</title>
        <authorList>
            <person name="Anantharaman K."/>
            <person name="Brown C.T."/>
            <person name="Hug L.A."/>
            <person name="Sharon I."/>
            <person name="Castelle C.J."/>
            <person name="Probst A.J."/>
            <person name="Thomas B.C."/>
            <person name="Singh A."/>
            <person name="Wilkins M.J."/>
            <person name="Karaoz U."/>
            <person name="Brodie E.L."/>
            <person name="Williams K.H."/>
            <person name="Hubbard S.S."/>
            <person name="Banfield J.F."/>
        </authorList>
    </citation>
    <scope>NUCLEOTIDE SEQUENCE [LARGE SCALE GENOMIC DNA]</scope>
</reference>
<feature type="compositionally biased region" description="Basic and acidic residues" evidence="5">
    <location>
        <begin position="96"/>
        <end position="128"/>
    </location>
</feature>
<evidence type="ECO:0000313" key="6">
    <source>
        <dbReference type="EMBL" id="OGD86417.1"/>
    </source>
</evidence>
<evidence type="ECO:0000256" key="2">
    <source>
        <dbReference type="ARBA" id="ARBA00022980"/>
    </source>
</evidence>
<feature type="region of interest" description="Disordered" evidence="5">
    <location>
        <begin position="91"/>
        <end position="128"/>
    </location>
</feature>
<dbReference type="Gene3D" id="3.30.70.330">
    <property type="match status" value="1"/>
</dbReference>
<evidence type="ECO:0000256" key="3">
    <source>
        <dbReference type="ARBA" id="ARBA00023274"/>
    </source>
</evidence>
<dbReference type="SUPFAM" id="SSF54189">
    <property type="entry name" value="Ribosomal proteins S24e, L23 and L15e"/>
    <property type="match status" value="1"/>
</dbReference>
<dbReference type="Proteomes" id="UP000179102">
    <property type="component" value="Unassembled WGS sequence"/>
</dbReference>
<keyword evidence="4" id="KW-0699">rRNA-binding</keyword>
<dbReference type="InterPro" id="IPR012677">
    <property type="entry name" value="Nucleotide-bd_a/b_plait_sf"/>
</dbReference>
<dbReference type="InterPro" id="IPR013025">
    <property type="entry name" value="Ribosomal_uL23-like"/>
</dbReference>
<evidence type="ECO:0000256" key="5">
    <source>
        <dbReference type="SAM" id="MobiDB-lite"/>
    </source>
</evidence>